<proteinExistence type="predicted"/>
<dbReference type="RefSeq" id="XP_016758719.1">
    <property type="nucleotide sequence ID" value="XM_016906310.1"/>
</dbReference>
<dbReference type="EMBL" id="KB456267">
    <property type="protein sequence ID" value="EMF10598.1"/>
    <property type="molecule type" value="Genomic_DNA"/>
</dbReference>
<dbReference type="Proteomes" id="UP000016931">
    <property type="component" value="Unassembled WGS sequence"/>
</dbReference>
<dbReference type="OrthoDB" id="5394455at2759"/>
<name>N1QHG4_SPHMS</name>
<feature type="region of interest" description="Disordered" evidence="1">
    <location>
        <begin position="35"/>
        <end position="54"/>
    </location>
</feature>
<gene>
    <name evidence="2" type="ORF">SEPMUDRAFT_150647</name>
</gene>
<evidence type="ECO:0000313" key="2">
    <source>
        <dbReference type="EMBL" id="EMF10598.1"/>
    </source>
</evidence>
<organism evidence="2 3">
    <name type="scientific">Sphaerulina musiva (strain SO2202)</name>
    <name type="common">Poplar stem canker fungus</name>
    <name type="synonym">Septoria musiva</name>
    <dbReference type="NCBI Taxonomy" id="692275"/>
    <lineage>
        <taxon>Eukaryota</taxon>
        <taxon>Fungi</taxon>
        <taxon>Dikarya</taxon>
        <taxon>Ascomycota</taxon>
        <taxon>Pezizomycotina</taxon>
        <taxon>Dothideomycetes</taxon>
        <taxon>Dothideomycetidae</taxon>
        <taxon>Mycosphaerellales</taxon>
        <taxon>Mycosphaerellaceae</taxon>
        <taxon>Sphaerulina</taxon>
    </lineage>
</organism>
<dbReference type="GeneID" id="27903447"/>
<keyword evidence="3" id="KW-1185">Reference proteome</keyword>
<dbReference type="HOGENOM" id="CLU_156018_0_0_1"/>
<evidence type="ECO:0000313" key="3">
    <source>
        <dbReference type="Proteomes" id="UP000016931"/>
    </source>
</evidence>
<accession>N1QHG4</accession>
<sequence length="93" mass="9918">MGKEVKVSDLFAALQQLQATDSEAALALVTARPDLRPAARNGAETGNEDDPDLNRAKDLLHLHQSVKLAHPDAQPDAALKQARADVAKVLSEV</sequence>
<protein>
    <submittedName>
        <fullName evidence="2">Uncharacterized protein</fullName>
    </submittedName>
</protein>
<reference evidence="2 3" key="1">
    <citation type="journal article" date="2012" name="PLoS Pathog.">
        <title>Diverse lifestyles and strategies of plant pathogenesis encoded in the genomes of eighteen Dothideomycetes fungi.</title>
        <authorList>
            <person name="Ohm R.A."/>
            <person name="Feau N."/>
            <person name="Henrissat B."/>
            <person name="Schoch C.L."/>
            <person name="Horwitz B.A."/>
            <person name="Barry K.W."/>
            <person name="Condon B.J."/>
            <person name="Copeland A.C."/>
            <person name="Dhillon B."/>
            <person name="Glaser F."/>
            <person name="Hesse C.N."/>
            <person name="Kosti I."/>
            <person name="LaButti K."/>
            <person name="Lindquist E.A."/>
            <person name="Lucas S."/>
            <person name="Salamov A.A."/>
            <person name="Bradshaw R.E."/>
            <person name="Ciuffetti L."/>
            <person name="Hamelin R.C."/>
            <person name="Kema G.H.J."/>
            <person name="Lawrence C."/>
            <person name="Scott J.A."/>
            <person name="Spatafora J.W."/>
            <person name="Turgeon B.G."/>
            <person name="de Wit P.J.G.M."/>
            <person name="Zhong S."/>
            <person name="Goodwin S.B."/>
            <person name="Grigoriev I.V."/>
        </authorList>
    </citation>
    <scope>NUCLEOTIDE SEQUENCE [LARGE SCALE GENOMIC DNA]</scope>
    <source>
        <strain evidence="2 3">SO2202</strain>
    </source>
</reference>
<evidence type="ECO:0000256" key="1">
    <source>
        <dbReference type="SAM" id="MobiDB-lite"/>
    </source>
</evidence>
<dbReference type="AlphaFoldDB" id="N1QHG4"/>